<evidence type="ECO:0000256" key="4">
    <source>
        <dbReference type="ARBA" id="ARBA00022679"/>
    </source>
</evidence>
<sequence>MDVTASVSRLAAAASFLLRMLTGRSLQPSHAGVLLRADDAGLHLVATDGEVVVHLHTPATVHTPGEVVVPRRAVADTLTSLDAADARLTVQGGRLSIRVPGARFALPSIPDATPPPVHLPPAHGTVAGDDLRTAAVPVAGAASREHALPLFTGVRLRAHTSTLSLLATDRFRLAAAAIPWHPTSTPATDAVARETATVRAGVEALVPAAVLARAAQHLSREETIHVHADDDLFALSWDGGSLTTPTLGTGYPDAQMSRLLDISAICTVETDADTLAQAVDRATAFGGPHGRVTLQPIEGALLVHADDPLTGESEQTLKATTDGTHVVRSFQARLLLDALRAFPHHPVRLQFQPDLRATAFTASLPTTTLNYLVVPLRTPPPA</sequence>
<evidence type="ECO:0000313" key="12">
    <source>
        <dbReference type="EMBL" id="GAA1525508.1"/>
    </source>
</evidence>
<keyword evidence="13" id="KW-1185">Reference proteome</keyword>
<dbReference type="InterPro" id="IPR046938">
    <property type="entry name" value="DNA_clamp_sf"/>
</dbReference>
<gene>
    <name evidence="12" type="ORF">GCM10009827_047780</name>
</gene>
<dbReference type="EMBL" id="BAAAQD010000009">
    <property type="protein sequence ID" value="GAA1525508.1"/>
    <property type="molecule type" value="Genomic_DNA"/>
</dbReference>
<feature type="domain" description="DNA polymerase III beta sliding clamp N-terminal" evidence="9">
    <location>
        <begin position="7"/>
        <end position="110"/>
    </location>
</feature>
<organism evidence="12 13">
    <name type="scientific">Dactylosporangium maewongense</name>
    <dbReference type="NCBI Taxonomy" id="634393"/>
    <lineage>
        <taxon>Bacteria</taxon>
        <taxon>Bacillati</taxon>
        <taxon>Actinomycetota</taxon>
        <taxon>Actinomycetes</taxon>
        <taxon>Micromonosporales</taxon>
        <taxon>Micromonosporaceae</taxon>
        <taxon>Dactylosporangium</taxon>
    </lineage>
</organism>
<evidence type="ECO:0000256" key="3">
    <source>
        <dbReference type="ARBA" id="ARBA00022490"/>
    </source>
</evidence>
<evidence type="ECO:0000256" key="5">
    <source>
        <dbReference type="ARBA" id="ARBA00022695"/>
    </source>
</evidence>
<evidence type="ECO:0000256" key="1">
    <source>
        <dbReference type="ARBA" id="ARBA00004496"/>
    </source>
</evidence>
<dbReference type="RefSeq" id="WP_344504273.1">
    <property type="nucleotide sequence ID" value="NZ_BAAAQD010000009.1"/>
</dbReference>
<comment type="similarity">
    <text evidence="2">Belongs to the beta sliding clamp family.</text>
</comment>
<dbReference type="CDD" id="cd00140">
    <property type="entry name" value="beta_clamp"/>
    <property type="match status" value="1"/>
</dbReference>
<feature type="domain" description="DNA polymerase III beta sliding clamp central" evidence="10">
    <location>
        <begin position="128"/>
        <end position="253"/>
    </location>
</feature>
<proteinExistence type="inferred from homology"/>
<keyword evidence="5" id="KW-0548">Nucleotidyltransferase</keyword>
<evidence type="ECO:0000259" key="11">
    <source>
        <dbReference type="Pfam" id="PF02768"/>
    </source>
</evidence>
<evidence type="ECO:0000259" key="9">
    <source>
        <dbReference type="Pfam" id="PF00712"/>
    </source>
</evidence>
<accession>A0ABN2ARN8</accession>
<name>A0ABN2ARN8_9ACTN</name>
<keyword evidence="6" id="KW-0235">DNA replication</keyword>
<feature type="domain" description="DNA polymerase III beta sliding clamp C-terminal" evidence="11">
    <location>
        <begin position="268"/>
        <end position="356"/>
    </location>
</feature>
<evidence type="ECO:0000256" key="8">
    <source>
        <dbReference type="ARBA" id="ARBA00023125"/>
    </source>
</evidence>
<reference evidence="12 13" key="1">
    <citation type="journal article" date="2019" name="Int. J. Syst. Evol. Microbiol.">
        <title>The Global Catalogue of Microorganisms (GCM) 10K type strain sequencing project: providing services to taxonomists for standard genome sequencing and annotation.</title>
        <authorList>
            <consortium name="The Broad Institute Genomics Platform"/>
            <consortium name="The Broad Institute Genome Sequencing Center for Infectious Disease"/>
            <person name="Wu L."/>
            <person name="Ma J."/>
        </authorList>
    </citation>
    <scope>NUCLEOTIDE SEQUENCE [LARGE SCALE GENOMIC DNA]</scope>
    <source>
        <strain evidence="12 13">JCM 15933</strain>
    </source>
</reference>
<evidence type="ECO:0000256" key="6">
    <source>
        <dbReference type="ARBA" id="ARBA00022705"/>
    </source>
</evidence>
<keyword evidence="7" id="KW-0239">DNA-directed DNA polymerase</keyword>
<dbReference type="InterPro" id="IPR022635">
    <property type="entry name" value="DNA_polIII_beta_C"/>
</dbReference>
<keyword evidence="4" id="KW-0808">Transferase</keyword>
<evidence type="ECO:0000259" key="10">
    <source>
        <dbReference type="Pfam" id="PF02767"/>
    </source>
</evidence>
<dbReference type="InterPro" id="IPR001001">
    <property type="entry name" value="DNA_polIII_beta"/>
</dbReference>
<dbReference type="Pfam" id="PF00712">
    <property type="entry name" value="DNA_pol3_beta"/>
    <property type="match status" value="1"/>
</dbReference>
<comment type="caution">
    <text evidence="12">The sequence shown here is derived from an EMBL/GenBank/DDBJ whole genome shotgun (WGS) entry which is preliminary data.</text>
</comment>
<dbReference type="Pfam" id="PF02768">
    <property type="entry name" value="DNA_pol3_beta_3"/>
    <property type="match status" value="1"/>
</dbReference>
<dbReference type="Gene3D" id="3.10.150.10">
    <property type="entry name" value="DNA Polymerase III, subunit A, domain 2"/>
    <property type="match status" value="3"/>
</dbReference>
<evidence type="ECO:0000313" key="13">
    <source>
        <dbReference type="Proteomes" id="UP001501470"/>
    </source>
</evidence>
<dbReference type="InterPro" id="IPR022634">
    <property type="entry name" value="DNA_polIII_beta_N"/>
</dbReference>
<dbReference type="Proteomes" id="UP001501470">
    <property type="component" value="Unassembled WGS sequence"/>
</dbReference>
<dbReference type="SMART" id="SM00480">
    <property type="entry name" value="POL3Bc"/>
    <property type="match status" value="1"/>
</dbReference>
<dbReference type="PANTHER" id="PTHR30478">
    <property type="entry name" value="DNA POLYMERASE III SUBUNIT BETA"/>
    <property type="match status" value="1"/>
</dbReference>
<keyword evidence="3" id="KW-0963">Cytoplasm</keyword>
<evidence type="ECO:0000256" key="2">
    <source>
        <dbReference type="ARBA" id="ARBA00010752"/>
    </source>
</evidence>
<dbReference type="InterPro" id="IPR022637">
    <property type="entry name" value="DNA_polIII_beta_cen"/>
</dbReference>
<protein>
    <submittedName>
        <fullName evidence="12">DNA polymerase III subunit beta</fullName>
    </submittedName>
</protein>
<evidence type="ECO:0000256" key="7">
    <source>
        <dbReference type="ARBA" id="ARBA00022932"/>
    </source>
</evidence>
<dbReference type="Pfam" id="PF02767">
    <property type="entry name" value="DNA_pol3_beta_2"/>
    <property type="match status" value="1"/>
</dbReference>
<dbReference type="PANTHER" id="PTHR30478:SF0">
    <property type="entry name" value="BETA SLIDING CLAMP"/>
    <property type="match status" value="1"/>
</dbReference>
<dbReference type="SUPFAM" id="SSF55979">
    <property type="entry name" value="DNA clamp"/>
    <property type="match status" value="3"/>
</dbReference>
<keyword evidence="8" id="KW-0238">DNA-binding</keyword>
<comment type="subcellular location">
    <subcellularLocation>
        <location evidence="1">Cytoplasm</location>
    </subcellularLocation>
</comment>